<dbReference type="EMBL" id="JALBUU010000020">
    <property type="protein sequence ID" value="MCI0754921.1"/>
    <property type="molecule type" value="Genomic_DNA"/>
</dbReference>
<evidence type="ECO:0000313" key="2">
    <source>
        <dbReference type="Proteomes" id="UP001201985"/>
    </source>
</evidence>
<dbReference type="Gene3D" id="1.10.275.10">
    <property type="entry name" value="Fumarase/aspartase (N-terminal domain)"/>
    <property type="match status" value="1"/>
</dbReference>
<keyword evidence="2" id="KW-1185">Reference proteome</keyword>
<gene>
    <name evidence="1" type="ORF">MON41_14425</name>
</gene>
<protein>
    <submittedName>
        <fullName evidence="1">Uncharacterized protein</fullName>
    </submittedName>
</protein>
<dbReference type="InterPro" id="IPR024083">
    <property type="entry name" value="Fumarase/histidase_N"/>
</dbReference>
<reference evidence="1 2" key="1">
    <citation type="submission" date="2022-03" db="EMBL/GenBank/DDBJ databases">
        <title>Complete genome analysis of Roseomonas KG 17.1 : a prolific producer of plant growth promoters.</title>
        <authorList>
            <person name="Saadouli I."/>
            <person name="Najjari A."/>
            <person name="Mosbah A."/>
            <person name="Ouzari H.I."/>
        </authorList>
    </citation>
    <scope>NUCLEOTIDE SEQUENCE [LARGE SCALE GENOMIC DNA]</scope>
    <source>
        <strain evidence="1 2">KG17-1</strain>
    </source>
</reference>
<evidence type="ECO:0000313" key="1">
    <source>
        <dbReference type="EMBL" id="MCI0754921.1"/>
    </source>
</evidence>
<comment type="caution">
    <text evidence="1">The sequence shown here is derived from an EMBL/GenBank/DDBJ whole genome shotgun (WGS) entry which is preliminary data.</text>
</comment>
<name>A0ABS9W6K9_9PROT</name>
<dbReference type="SUPFAM" id="SSF48557">
    <property type="entry name" value="L-aspartase-like"/>
    <property type="match status" value="1"/>
</dbReference>
<accession>A0ABS9W6K9</accession>
<dbReference type="InterPro" id="IPR008948">
    <property type="entry name" value="L-Aspartase-like"/>
</dbReference>
<organism evidence="1 2">
    <name type="scientific">Teichococcus vastitatis</name>
    <dbReference type="NCBI Taxonomy" id="2307076"/>
    <lineage>
        <taxon>Bacteria</taxon>
        <taxon>Pseudomonadati</taxon>
        <taxon>Pseudomonadota</taxon>
        <taxon>Alphaproteobacteria</taxon>
        <taxon>Acetobacterales</taxon>
        <taxon>Roseomonadaceae</taxon>
        <taxon>Roseomonas</taxon>
    </lineage>
</organism>
<dbReference type="RefSeq" id="WP_157985968.1">
    <property type="nucleotide sequence ID" value="NZ_JALBUU010000020.1"/>
</dbReference>
<dbReference type="Proteomes" id="UP001201985">
    <property type="component" value="Unassembled WGS sequence"/>
</dbReference>
<proteinExistence type="predicted"/>
<sequence>MAEPVLSETERCWRDVMFQAGVRSDEQETQDAHHSSRSSPLPRFIRYAEDACRFSGETLVGHYAEVEVAPASAEARCGIIPRDAADAIVTASAHPVFDWVRLKA</sequence>